<dbReference type="EMBL" id="RQFF01000037">
    <property type="protein sequence ID" value="TGK67061.1"/>
    <property type="molecule type" value="Genomic_DNA"/>
</dbReference>
<dbReference type="GO" id="GO:0005524">
    <property type="term" value="F:ATP binding"/>
    <property type="evidence" value="ECO:0007669"/>
    <property type="project" value="UniProtKB-KW"/>
</dbReference>
<evidence type="ECO:0000313" key="4">
    <source>
        <dbReference type="Proteomes" id="UP000297239"/>
    </source>
</evidence>
<evidence type="ECO:0000259" key="2">
    <source>
        <dbReference type="Pfam" id="PF13401"/>
    </source>
</evidence>
<keyword evidence="4" id="KW-1185">Reference proteome</keyword>
<feature type="region of interest" description="Disordered" evidence="1">
    <location>
        <begin position="296"/>
        <end position="319"/>
    </location>
</feature>
<comment type="caution">
    <text evidence="3">The sequence shown here is derived from an EMBL/GenBank/DDBJ whole genome shotgun (WGS) entry which is preliminary data.</text>
</comment>
<proteinExistence type="predicted"/>
<dbReference type="InterPro" id="IPR052026">
    <property type="entry name" value="ExeA_AAA_ATPase_DNA-bind"/>
</dbReference>
<name>A0A6N4PUG8_9LEPT</name>
<sequence length="336" mass="38685">MTDVIKYRPTFVNTKNTDTIVRLAKEAVKTNSWLVVEGEVGDGKTFMFNQIKALLEAKKNKHIIVNAGPVWESSISGISIPFIARHMIRAIRPAENIPGNQNERYFRLRDLLLWVEEQNRKVVLVIDEAQALRWSGFRDLKKLWELASPNQSHLFSIIMFMKPETRLSGILDSPEIGHRVFSFRSKPLTRVELLSIAEQGFNIKFPPGKSGEKTKELFYSNLSSKNPLSVENLIKAISFSYPEFQKDGVVRESYLRNVISDGIRTMMERLRISKRELRRRIQDDYGKEFDNKKIEESLFHPGKNPKDESIAKSSLGRIYRERTGKKSPILSSAEVE</sequence>
<dbReference type="Pfam" id="PF13401">
    <property type="entry name" value="AAA_22"/>
    <property type="match status" value="1"/>
</dbReference>
<dbReference type="InterPro" id="IPR027417">
    <property type="entry name" value="P-loop_NTPase"/>
</dbReference>
<evidence type="ECO:0000313" key="3">
    <source>
        <dbReference type="EMBL" id="TGK67061.1"/>
    </source>
</evidence>
<dbReference type="GO" id="GO:0016887">
    <property type="term" value="F:ATP hydrolysis activity"/>
    <property type="evidence" value="ECO:0007669"/>
    <property type="project" value="InterPro"/>
</dbReference>
<dbReference type="RefSeq" id="WP_135636438.1">
    <property type="nucleotide sequence ID" value="NZ_RQFE01000031.1"/>
</dbReference>
<dbReference type="OrthoDB" id="337384at2"/>
<dbReference type="AlphaFoldDB" id="A0A6N4PUG8"/>
<dbReference type="PANTHER" id="PTHR35894">
    <property type="entry name" value="GENERAL SECRETION PATHWAY PROTEIN A-RELATED"/>
    <property type="match status" value="1"/>
</dbReference>
<keyword evidence="3" id="KW-0547">Nucleotide-binding</keyword>
<dbReference type="Gene3D" id="3.40.50.300">
    <property type="entry name" value="P-loop containing nucleotide triphosphate hydrolases"/>
    <property type="match status" value="1"/>
</dbReference>
<keyword evidence="3" id="KW-0067">ATP-binding</keyword>
<accession>A0A6N4PUG8</accession>
<gene>
    <name evidence="3" type="ORF">EHQ18_18355</name>
</gene>
<feature type="compositionally biased region" description="Basic and acidic residues" evidence="1">
    <location>
        <begin position="296"/>
        <end position="310"/>
    </location>
</feature>
<dbReference type="InterPro" id="IPR049945">
    <property type="entry name" value="AAA_22"/>
</dbReference>
<organism evidence="3 4">
    <name type="scientific">Leptospira kanakyensis</name>
    <dbReference type="NCBI Taxonomy" id="2484968"/>
    <lineage>
        <taxon>Bacteria</taxon>
        <taxon>Pseudomonadati</taxon>
        <taxon>Spirochaetota</taxon>
        <taxon>Spirochaetia</taxon>
        <taxon>Leptospirales</taxon>
        <taxon>Leptospiraceae</taxon>
        <taxon>Leptospira</taxon>
    </lineage>
</organism>
<protein>
    <submittedName>
        <fullName evidence="3">ATP-binding protein</fullName>
    </submittedName>
</protein>
<dbReference type="SUPFAM" id="SSF52540">
    <property type="entry name" value="P-loop containing nucleoside triphosphate hydrolases"/>
    <property type="match status" value="1"/>
</dbReference>
<dbReference type="PANTHER" id="PTHR35894:SF1">
    <property type="entry name" value="PHOSPHORIBULOKINASE _ URIDINE KINASE FAMILY"/>
    <property type="match status" value="1"/>
</dbReference>
<feature type="domain" description="ORC1/DEAH AAA+ ATPase" evidence="2">
    <location>
        <begin position="30"/>
        <end position="165"/>
    </location>
</feature>
<evidence type="ECO:0000256" key="1">
    <source>
        <dbReference type="SAM" id="MobiDB-lite"/>
    </source>
</evidence>
<reference evidence="3" key="1">
    <citation type="journal article" date="2019" name="PLoS Negl. Trop. Dis.">
        <title>Revisiting the worldwide diversity of Leptospira species in the environment.</title>
        <authorList>
            <person name="Vincent A.T."/>
            <person name="Schiettekatte O."/>
            <person name="Bourhy P."/>
            <person name="Veyrier F.J."/>
            <person name="Picardeau M."/>
        </authorList>
    </citation>
    <scope>NUCLEOTIDE SEQUENCE [LARGE SCALE GENOMIC DNA]</scope>
    <source>
        <strain evidence="3">201800293</strain>
    </source>
</reference>
<dbReference type="Proteomes" id="UP000297239">
    <property type="component" value="Unassembled WGS sequence"/>
</dbReference>